<dbReference type="Proteomes" id="UP000829354">
    <property type="component" value="Chromosome II"/>
</dbReference>
<proteinExistence type="inferred from homology"/>
<dbReference type="CDD" id="cd14498">
    <property type="entry name" value="DSP"/>
    <property type="match status" value="1"/>
</dbReference>
<dbReference type="AlphaFoldDB" id="A0AAE9DLN6"/>
<dbReference type="PANTHER" id="PTHR10159:SF529">
    <property type="entry name" value="TYROSINE-PROTEIN PHOSPHATASE DOMAIN-CONTAINING PROTEIN"/>
    <property type="match status" value="1"/>
</dbReference>
<dbReference type="SUPFAM" id="SSF52799">
    <property type="entry name" value="(Phosphotyrosine protein) phosphatases II"/>
    <property type="match status" value="1"/>
</dbReference>
<protein>
    <recommendedName>
        <fullName evidence="2">protein-tyrosine-phosphatase</fullName>
        <ecNumber evidence="2">3.1.3.48</ecNumber>
    </recommendedName>
</protein>
<dbReference type="EMBL" id="CP090892">
    <property type="protein sequence ID" value="ULU06288.1"/>
    <property type="molecule type" value="Genomic_DNA"/>
</dbReference>
<dbReference type="InterPro" id="IPR000340">
    <property type="entry name" value="Dual-sp_phosphatase_cat-dom"/>
</dbReference>
<evidence type="ECO:0000313" key="9">
    <source>
        <dbReference type="Proteomes" id="UP000827892"/>
    </source>
</evidence>
<dbReference type="EMBL" id="CP092621">
    <property type="protein sequence ID" value="UMM18235.1"/>
    <property type="molecule type" value="Genomic_DNA"/>
</dbReference>
<keyword evidence="3" id="KW-0378">Hydrolase</keyword>
<accession>A0AAE9DLN6</accession>
<evidence type="ECO:0000313" key="7">
    <source>
        <dbReference type="EMBL" id="ULU06288.1"/>
    </source>
</evidence>
<feature type="domain" description="Dual specificity phosphatase catalytic" evidence="6">
    <location>
        <begin position="289"/>
        <end position="365"/>
    </location>
</feature>
<evidence type="ECO:0000259" key="6">
    <source>
        <dbReference type="Pfam" id="PF00782"/>
    </source>
</evidence>
<comment type="similarity">
    <text evidence="1">Belongs to the protein-tyrosine phosphatase family. Non-receptor class dual specificity subfamily.</text>
</comment>
<dbReference type="InterPro" id="IPR029021">
    <property type="entry name" value="Prot-tyrosine_phosphatase-like"/>
</dbReference>
<dbReference type="GO" id="GO:0004725">
    <property type="term" value="F:protein tyrosine phosphatase activity"/>
    <property type="evidence" value="ECO:0007669"/>
    <property type="project" value="UniProtKB-EC"/>
</dbReference>
<dbReference type="PANTHER" id="PTHR10159">
    <property type="entry name" value="DUAL SPECIFICITY PROTEIN PHOSPHATASE"/>
    <property type="match status" value="1"/>
</dbReference>
<name>A0AAE9DLN6_CAEBR</name>
<evidence type="ECO:0000256" key="5">
    <source>
        <dbReference type="SAM" id="MobiDB-lite"/>
    </source>
</evidence>
<evidence type="ECO:0000256" key="2">
    <source>
        <dbReference type="ARBA" id="ARBA00013064"/>
    </source>
</evidence>
<evidence type="ECO:0000313" key="8">
    <source>
        <dbReference type="EMBL" id="UMM18235.1"/>
    </source>
</evidence>
<reference evidence="7 9" key="2">
    <citation type="submission" date="2022-05" db="EMBL/GenBank/DDBJ databases">
        <title>Chromosome-level reference genomes for two strains of Caenorhabditis briggsae: an improved platform for comparative genomics.</title>
        <authorList>
            <person name="Stevens L."/>
            <person name="Andersen E.C."/>
        </authorList>
    </citation>
    <scope>NUCLEOTIDE SEQUENCE [LARGE SCALE GENOMIC DNA]</scope>
    <source>
        <strain evidence="7">QX1410_ONT</strain>
        <tissue evidence="7">Whole-organism</tissue>
    </source>
</reference>
<dbReference type="Pfam" id="PF00782">
    <property type="entry name" value="DSPc"/>
    <property type="match status" value="1"/>
</dbReference>
<evidence type="ECO:0000256" key="3">
    <source>
        <dbReference type="ARBA" id="ARBA00022801"/>
    </source>
</evidence>
<reference evidence="8 10" key="1">
    <citation type="submission" date="2022-04" db="EMBL/GenBank/DDBJ databases">
        <title>Chromosome-level reference genomes for two strains of Caenorhabditis briggsae: an improved platform for comparative genomics.</title>
        <authorList>
            <person name="Stevens L."/>
            <person name="Andersen E."/>
        </authorList>
    </citation>
    <scope>NUCLEOTIDE SEQUENCE [LARGE SCALE GENOMIC DNA]</scope>
    <source>
        <strain evidence="8">VX34</strain>
        <tissue evidence="8">Whole-organism</tissue>
    </source>
</reference>
<organism evidence="7 9">
    <name type="scientific">Caenorhabditis briggsae</name>
    <dbReference type="NCBI Taxonomy" id="6238"/>
    <lineage>
        <taxon>Eukaryota</taxon>
        <taxon>Metazoa</taxon>
        <taxon>Ecdysozoa</taxon>
        <taxon>Nematoda</taxon>
        <taxon>Chromadorea</taxon>
        <taxon>Rhabditida</taxon>
        <taxon>Rhabditina</taxon>
        <taxon>Rhabditomorpha</taxon>
        <taxon>Rhabditoidea</taxon>
        <taxon>Rhabditidae</taxon>
        <taxon>Peloderinae</taxon>
        <taxon>Caenorhabditis</taxon>
    </lineage>
</organism>
<keyword evidence="4" id="KW-0904">Protein phosphatase</keyword>
<keyword evidence="10" id="KW-1185">Reference proteome</keyword>
<feature type="region of interest" description="Disordered" evidence="5">
    <location>
        <begin position="49"/>
        <end position="88"/>
    </location>
</feature>
<dbReference type="Proteomes" id="UP000827892">
    <property type="component" value="Chromosome II"/>
</dbReference>
<sequence>MKGSSKSATYPSSLKPLTLRARAGSTPGLDSKQMNSLINKNNTFSRMLCKDSDTVDSPTPTLSASRSSRSSSIISINSPTPQSESVISSGRVIKVAPAKVRQSKSTSRWQGFCHSVQDTVSILSDETDMNETPRTPHSLSCAEVIESDGDSPDYGLSPISPPFSAKDGPEDVFERVKTASVSTSESVKKEGKEEEKKGVSPFRSLYIDEVVWQIDDGVFASSIDSVNNNSLMCRLNIEFICEIADESADHVQESRRQNRGFECPCFCNRASSHFRYFLSYSLPETEQRCMQLTEETNLNDMFNGFIDLVQRARRANRSVLVCSTRGRNRAPAFAAAYVMSKEQIPRQQAVAKVRQAMGTMRPPVNISDFMQRKLMRFQQHLGIDPSNAYDPTHTLPLFHVKRSAWT</sequence>
<feature type="compositionally biased region" description="Low complexity" evidence="5">
    <location>
        <begin position="57"/>
        <end position="83"/>
    </location>
</feature>
<gene>
    <name evidence="7" type="ORF">L3Y34_018269</name>
    <name evidence="8" type="ORF">L5515_014394</name>
</gene>
<evidence type="ECO:0000256" key="1">
    <source>
        <dbReference type="ARBA" id="ARBA00008601"/>
    </source>
</evidence>
<feature type="compositionally biased region" description="Polar residues" evidence="5">
    <location>
        <begin position="1"/>
        <end position="12"/>
    </location>
</feature>
<evidence type="ECO:0000256" key="4">
    <source>
        <dbReference type="ARBA" id="ARBA00022912"/>
    </source>
</evidence>
<dbReference type="Gene3D" id="3.90.190.10">
    <property type="entry name" value="Protein tyrosine phosphatase superfamily"/>
    <property type="match status" value="1"/>
</dbReference>
<dbReference type="EC" id="3.1.3.48" evidence="2"/>
<evidence type="ECO:0000313" key="10">
    <source>
        <dbReference type="Proteomes" id="UP000829354"/>
    </source>
</evidence>
<feature type="region of interest" description="Disordered" evidence="5">
    <location>
        <begin position="1"/>
        <end position="37"/>
    </location>
</feature>